<evidence type="ECO:0000256" key="2">
    <source>
        <dbReference type="SAM" id="MobiDB-lite"/>
    </source>
</evidence>
<evidence type="ECO:0000313" key="3">
    <source>
        <dbReference type="EMBL" id="MFC5886793.1"/>
    </source>
</evidence>
<keyword evidence="4" id="KW-1185">Reference proteome</keyword>
<evidence type="ECO:0000256" key="1">
    <source>
        <dbReference type="SAM" id="Coils"/>
    </source>
</evidence>
<proteinExistence type="predicted"/>
<comment type="caution">
    <text evidence="3">The sequence shown here is derived from an EMBL/GenBank/DDBJ whole genome shotgun (WGS) entry which is preliminary data.</text>
</comment>
<gene>
    <name evidence="3" type="ORF">ACFP0N_17645</name>
</gene>
<protein>
    <submittedName>
        <fullName evidence="3">Uncharacterized protein</fullName>
    </submittedName>
</protein>
<reference evidence="4" key="1">
    <citation type="journal article" date="2019" name="Int. J. Syst. Evol. Microbiol.">
        <title>The Global Catalogue of Microorganisms (GCM) 10K type strain sequencing project: providing services to taxonomists for standard genome sequencing and annotation.</title>
        <authorList>
            <consortium name="The Broad Institute Genomics Platform"/>
            <consortium name="The Broad Institute Genome Sequencing Center for Infectious Disease"/>
            <person name="Wu L."/>
            <person name="Ma J."/>
        </authorList>
    </citation>
    <scope>NUCLEOTIDE SEQUENCE [LARGE SCALE GENOMIC DNA]</scope>
    <source>
        <strain evidence="4">CGMCC 4.1469</strain>
    </source>
</reference>
<sequence>MPKSAFIYPERPDFPEIRRKAREAVAADLGKIAHPIERARRAVEVLTQAEQDIATYKPQRERAALSLWAYEGHRTRGLEQSMGCTRMQWTRIQAGAFGWKIAGKVPPPTPSAGPDRVAAARAAGITELPVETALDEVAKFGIFTEQAIARQTEARQVRDAAILALKQPPYQLTNEEIAARSGMAADDTVGTAAKRRIDENQQAELEAAQQEAAAELAAELAPLSPAERAHRAAQIVDQADEEITEHTRQRELAALSLWAYGGHRIRHMNAALGCSREEWDQVWRKALGQGDADSEAPRAGATRARIAHEHGINELPVETALEALQNHGQSLTKARARRDEAAAAARQV</sequence>
<feature type="coiled-coil region" evidence="1">
    <location>
        <begin position="193"/>
        <end position="220"/>
    </location>
</feature>
<dbReference type="Proteomes" id="UP001596067">
    <property type="component" value="Unassembled WGS sequence"/>
</dbReference>
<keyword evidence="1" id="KW-0175">Coiled coil</keyword>
<evidence type="ECO:0000313" key="4">
    <source>
        <dbReference type="Proteomes" id="UP001596067"/>
    </source>
</evidence>
<feature type="region of interest" description="Disordered" evidence="2">
    <location>
        <begin position="328"/>
        <end position="348"/>
    </location>
</feature>
<dbReference type="RefSeq" id="WP_345330717.1">
    <property type="nucleotide sequence ID" value="NZ_BAAAVH010000123.1"/>
</dbReference>
<name>A0ABW1F0F5_9ACTN</name>
<organism evidence="3 4">
    <name type="scientific">Kitasatospora aburaviensis</name>
    <dbReference type="NCBI Taxonomy" id="67265"/>
    <lineage>
        <taxon>Bacteria</taxon>
        <taxon>Bacillati</taxon>
        <taxon>Actinomycetota</taxon>
        <taxon>Actinomycetes</taxon>
        <taxon>Kitasatosporales</taxon>
        <taxon>Streptomycetaceae</taxon>
        <taxon>Kitasatospora</taxon>
    </lineage>
</organism>
<accession>A0ABW1F0F5</accession>
<dbReference type="EMBL" id="JBHSOD010000020">
    <property type="protein sequence ID" value="MFC5886793.1"/>
    <property type="molecule type" value="Genomic_DNA"/>
</dbReference>